<dbReference type="Proteomes" id="UP000697127">
    <property type="component" value="Unassembled WGS sequence"/>
</dbReference>
<name>A0A9P6WG69_9ASCO</name>
<accession>A0A9P6WG69</accession>
<evidence type="ECO:0000313" key="3">
    <source>
        <dbReference type="Proteomes" id="UP000697127"/>
    </source>
</evidence>
<feature type="compositionally biased region" description="Low complexity" evidence="1">
    <location>
        <begin position="16"/>
        <end position="36"/>
    </location>
</feature>
<proteinExistence type="predicted"/>
<dbReference type="EMBL" id="PUHW01000436">
    <property type="protein sequence ID" value="KAG0686595.1"/>
    <property type="molecule type" value="Genomic_DNA"/>
</dbReference>
<sequence length="72" mass="7953">MMDDDIHEIIGSSKPSTTNNSSANRSTTNNANNSTNQRKNVNALHIANDDDSVIRLDTLKLTNARDISARPW</sequence>
<dbReference type="AlphaFoldDB" id="A0A9P6WG69"/>
<evidence type="ECO:0000313" key="2">
    <source>
        <dbReference type="EMBL" id="KAG0686595.1"/>
    </source>
</evidence>
<keyword evidence="3" id="KW-1185">Reference proteome</keyword>
<evidence type="ECO:0000256" key="1">
    <source>
        <dbReference type="SAM" id="MobiDB-lite"/>
    </source>
</evidence>
<feature type="region of interest" description="Disordered" evidence="1">
    <location>
        <begin position="1"/>
        <end position="44"/>
    </location>
</feature>
<organism evidence="2 3">
    <name type="scientific">Pichia californica</name>
    <dbReference type="NCBI Taxonomy" id="460514"/>
    <lineage>
        <taxon>Eukaryota</taxon>
        <taxon>Fungi</taxon>
        <taxon>Dikarya</taxon>
        <taxon>Ascomycota</taxon>
        <taxon>Saccharomycotina</taxon>
        <taxon>Pichiomycetes</taxon>
        <taxon>Pichiales</taxon>
        <taxon>Pichiaceae</taxon>
        <taxon>Pichia</taxon>
    </lineage>
</organism>
<comment type="caution">
    <text evidence="2">The sequence shown here is derived from an EMBL/GenBank/DDBJ whole genome shotgun (WGS) entry which is preliminary data.</text>
</comment>
<reference evidence="2" key="1">
    <citation type="submission" date="2020-11" db="EMBL/GenBank/DDBJ databases">
        <title>Kefir isolates.</title>
        <authorList>
            <person name="Marcisauskas S."/>
            <person name="Kim Y."/>
            <person name="Blasche S."/>
        </authorList>
    </citation>
    <scope>NUCLEOTIDE SEQUENCE</scope>
    <source>
        <strain evidence="2">Olga-1</strain>
    </source>
</reference>
<protein>
    <submittedName>
        <fullName evidence="2">Uncharacterized protein</fullName>
    </submittedName>
</protein>
<gene>
    <name evidence="2" type="ORF">C6P40_003738</name>
</gene>